<feature type="domain" description="Exonuclease VII large subunit C-terminal" evidence="7">
    <location>
        <begin position="129"/>
        <end position="443"/>
    </location>
</feature>
<dbReference type="InterPro" id="IPR003753">
    <property type="entry name" value="Exonuc_VII_L"/>
</dbReference>
<dbReference type="GO" id="GO:0008855">
    <property type="term" value="F:exodeoxyribonuclease VII activity"/>
    <property type="evidence" value="ECO:0007669"/>
    <property type="project" value="UniProtKB-UniRule"/>
</dbReference>
<comment type="catalytic activity">
    <reaction evidence="5 6">
        <text>Exonucleolytic cleavage in either 5'- to 3'- or 3'- to 5'-direction to yield nucleoside 5'-phosphates.</text>
        <dbReference type="EC" id="3.1.11.6"/>
    </reaction>
</comment>
<dbReference type="CDD" id="cd04489">
    <property type="entry name" value="ExoVII_LU_OBF"/>
    <property type="match status" value="1"/>
</dbReference>
<dbReference type="KEGG" id="pfer:IRI77_29245"/>
<evidence type="ECO:0000313" key="10">
    <source>
        <dbReference type="Proteomes" id="UP000593892"/>
    </source>
</evidence>
<sequence>MEQLSFDSAPSVFTVTEVTAAIHRLLTRSFDDVRITGEISGYKVWTSGHAYFTLKDSGAQLRCVLFKNTLRYLRFKPNDGLAVVARGSIEVRQERGEYQLIVSSLEPQGLGALQLAFEQLKARLAAEGLFAAERKRPLPAFPRRIGIVTSPRGAVIRDMLTVLRRRFPGLHIRLFPTPVQGEGSIDGICEGLLYFAESGWPDVIIVGRGGGSIEDLWTFNEEAVARCIVECPMPVVSAVGHETDFTIADFVADLRAPTPSAAAELIVRNRADILTSLETTTHRVERAIHFRLSQAARRLHEQGIQHAASLLQRRIARLGQRLDDVDQRLRQHDPRTRLAAGRRRLDTAAHALDDRMRRRVLAVGQRLQNAAQPLPELMRRRLDSASLRLNPLSAQLQALSPLGVLDRGYAIVQTGSGQIVKSPADAPPGTGLAIRLRSGQLRATVDDRAAGSGELPPV</sequence>
<evidence type="ECO:0000256" key="3">
    <source>
        <dbReference type="ARBA" id="ARBA00022801"/>
    </source>
</evidence>
<keyword evidence="4 5" id="KW-0269">Exonuclease</keyword>
<dbReference type="AlphaFoldDB" id="A0A7S7NPE2"/>
<evidence type="ECO:0000256" key="1">
    <source>
        <dbReference type="ARBA" id="ARBA00022490"/>
    </source>
</evidence>
<proteinExistence type="inferred from homology"/>
<dbReference type="GO" id="GO:0005737">
    <property type="term" value="C:cytoplasm"/>
    <property type="evidence" value="ECO:0007669"/>
    <property type="project" value="UniProtKB-SubCell"/>
</dbReference>
<keyword evidence="10" id="KW-1185">Reference proteome</keyword>
<comment type="subcellular location">
    <subcellularLocation>
        <location evidence="5 6">Cytoplasm</location>
    </subcellularLocation>
</comment>
<evidence type="ECO:0000256" key="6">
    <source>
        <dbReference type="RuleBase" id="RU004355"/>
    </source>
</evidence>
<keyword evidence="2 5" id="KW-0540">Nuclease</keyword>
<gene>
    <name evidence="5 9" type="primary">xseA</name>
    <name evidence="9" type="ORF">IRI77_29245</name>
</gene>
<keyword evidence="1 5" id="KW-0963">Cytoplasm</keyword>
<name>A0A7S7NPE2_PALFE</name>
<evidence type="ECO:0000256" key="2">
    <source>
        <dbReference type="ARBA" id="ARBA00022722"/>
    </source>
</evidence>
<dbReference type="EMBL" id="CP063849">
    <property type="protein sequence ID" value="QOY86834.1"/>
    <property type="molecule type" value="Genomic_DNA"/>
</dbReference>
<dbReference type="GO" id="GO:0009318">
    <property type="term" value="C:exodeoxyribonuclease VII complex"/>
    <property type="evidence" value="ECO:0007669"/>
    <property type="project" value="UniProtKB-UniRule"/>
</dbReference>
<dbReference type="RefSeq" id="WP_194448503.1">
    <property type="nucleotide sequence ID" value="NZ_CP063849.1"/>
</dbReference>
<protein>
    <recommendedName>
        <fullName evidence="5">Exodeoxyribonuclease 7 large subunit</fullName>
        <ecNumber evidence="5">3.1.11.6</ecNumber>
    </recommendedName>
    <alternativeName>
        <fullName evidence="5">Exodeoxyribonuclease VII large subunit</fullName>
        <shortName evidence="5">Exonuclease VII large subunit</shortName>
    </alternativeName>
</protein>
<comment type="subunit">
    <text evidence="5">Heterooligomer composed of large and small subunits.</text>
</comment>
<dbReference type="HAMAP" id="MF_00378">
    <property type="entry name" value="Exonuc_7_L"/>
    <property type="match status" value="1"/>
</dbReference>
<evidence type="ECO:0000256" key="4">
    <source>
        <dbReference type="ARBA" id="ARBA00022839"/>
    </source>
</evidence>
<organism evidence="9 10">
    <name type="scientific">Paludibaculum fermentans</name>
    <dbReference type="NCBI Taxonomy" id="1473598"/>
    <lineage>
        <taxon>Bacteria</taxon>
        <taxon>Pseudomonadati</taxon>
        <taxon>Acidobacteriota</taxon>
        <taxon>Terriglobia</taxon>
        <taxon>Bryobacterales</taxon>
        <taxon>Bryobacteraceae</taxon>
        <taxon>Paludibaculum</taxon>
    </lineage>
</organism>
<dbReference type="NCBIfam" id="TIGR00237">
    <property type="entry name" value="xseA"/>
    <property type="match status" value="1"/>
</dbReference>
<evidence type="ECO:0000259" key="8">
    <source>
        <dbReference type="Pfam" id="PF13742"/>
    </source>
</evidence>
<dbReference type="Proteomes" id="UP000593892">
    <property type="component" value="Chromosome"/>
</dbReference>
<evidence type="ECO:0000256" key="5">
    <source>
        <dbReference type="HAMAP-Rule" id="MF_00378"/>
    </source>
</evidence>
<dbReference type="PANTHER" id="PTHR30008:SF0">
    <property type="entry name" value="EXODEOXYRIBONUCLEASE 7 LARGE SUBUNIT"/>
    <property type="match status" value="1"/>
</dbReference>
<dbReference type="InterPro" id="IPR025824">
    <property type="entry name" value="OB-fold_nuc-bd_dom"/>
</dbReference>
<dbReference type="Pfam" id="PF02601">
    <property type="entry name" value="Exonuc_VII_L"/>
    <property type="match status" value="1"/>
</dbReference>
<evidence type="ECO:0000313" key="9">
    <source>
        <dbReference type="EMBL" id="QOY86834.1"/>
    </source>
</evidence>
<dbReference type="Pfam" id="PF13742">
    <property type="entry name" value="tRNA_anti_2"/>
    <property type="match status" value="1"/>
</dbReference>
<comment type="similarity">
    <text evidence="5 6">Belongs to the XseA family.</text>
</comment>
<comment type="function">
    <text evidence="5">Bidirectionally degrades single-stranded DNA into large acid-insoluble oligonucleotides, which are then degraded further into small acid-soluble oligonucleotides.</text>
</comment>
<dbReference type="GO" id="GO:0006308">
    <property type="term" value="P:DNA catabolic process"/>
    <property type="evidence" value="ECO:0007669"/>
    <property type="project" value="UniProtKB-UniRule"/>
</dbReference>
<dbReference type="GO" id="GO:0003676">
    <property type="term" value="F:nucleic acid binding"/>
    <property type="evidence" value="ECO:0007669"/>
    <property type="project" value="InterPro"/>
</dbReference>
<dbReference type="PANTHER" id="PTHR30008">
    <property type="entry name" value="EXODEOXYRIBONUCLEASE 7 LARGE SUBUNIT"/>
    <property type="match status" value="1"/>
</dbReference>
<dbReference type="InterPro" id="IPR020579">
    <property type="entry name" value="Exonuc_VII_lsu_C"/>
</dbReference>
<dbReference type="EC" id="3.1.11.6" evidence="5"/>
<accession>A0A7S7NPE2</accession>
<keyword evidence="3 5" id="KW-0378">Hydrolase</keyword>
<evidence type="ECO:0000259" key="7">
    <source>
        <dbReference type="Pfam" id="PF02601"/>
    </source>
</evidence>
<feature type="domain" description="OB-fold nucleic acid binding" evidence="8">
    <location>
        <begin position="13"/>
        <end position="105"/>
    </location>
</feature>
<reference evidence="9 10" key="1">
    <citation type="submission" date="2020-10" db="EMBL/GenBank/DDBJ databases">
        <title>Complete genome sequence of Paludibaculum fermentans P105T, a facultatively anaerobic acidobacterium capable of dissimilatory Fe(III) reduction.</title>
        <authorList>
            <person name="Dedysh S.N."/>
            <person name="Beletsky A.V."/>
            <person name="Kulichevskaya I.S."/>
            <person name="Mardanov A.V."/>
            <person name="Ravin N.V."/>
        </authorList>
    </citation>
    <scope>NUCLEOTIDE SEQUENCE [LARGE SCALE GENOMIC DNA]</scope>
    <source>
        <strain evidence="9 10">P105</strain>
    </source>
</reference>